<dbReference type="Proteomes" id="UP000319342">
    <property type="component" value="Chromosome"/>
</dbReference>
<dbReference type="Pfam" id="PF02699">
    <property type="entry name" value="YajC"/>
    <property type="match status" value="1"/>
</dbReference>
<evidence type="ECO:0000256" key="9">
    <source>
        <dbReference type="ARBA" id="ARBA00023010"/>
    </source>
</evidence>
<evidence type="ECO:0000256" key="6">
    <source>
        <dbReference type="ARBA" id="ARBA00022692"/>
    </source>
</evidence>
<evidence type="ECO:0000256" key="3">
    <source>
        <dbReference type="ARBA" id="ARBA00014962"/>
    </source>
</evidence>
<feature type="region of interest" description="Disordered" evidence="11">
    <location>
        <begin position="29"/>
        <end position="53"/>
    </location>
</feature>
<dbReference type="GO" id="GO:0015031">
    <property type="term" value="P:protein transport"/>
    <property type="evidence" value="ECO:0007669"/>
    <property type="project" value="UniProtKB-KW"/>
</dbReference>
<proteinExistence type="inferred from homology"/>
<dbReference type="InterPro" id="IPR003849">
    <property type="entry name" value="Preprotein_translocase_YajC"/>
</dbReference>
<dbReference type="AlphaFoldDB" id="A0A518D1A8"/>
<dbReference type="SMART" id="SM01323">
    <property type="entry name" value="YajC"/>
    <property type="match status" value="1"/>
</dbReference>
<keyword evidence="7" id="KW-0653">Protein transport</keyword>
<name>A0A518D1A8_9BACT</name>
<keyword evidence="5" id="KW-1003">Cell membrane</keyword>
<organism evidence="13 14">
    <name type="scientific">Rohdeia mirabilis</name>
    <dbReference type="NCBI Taxonomy" id="2528008"/>
    <lineage>
        <taxon>Bacteria</taxon>
        <taxon>Pseudomonadati</taxon>
        <taxon>Planctomycetota</taxon>
        <taxon>Planctomycetia</taxon>
        <taxon>Planctomycetia incertae sedis</taxon>
        <taxon>Rohdeia</taxon>
    </lineage>
</organism>
<dbReference type="RefSeq" id="WP_145188167.1">
    <property type="nucleotide sequence ID" value="NZ_CP036290.1"/>
</dbReference>
<feature type="compositionally biased region" description="Low complexity" evidence="11">
    <location>
        <begin position="36"/>
        <end position="53"/>
    </location>
</feature>
<dbReference type="GO" id="GO:0005886">
    <property type="term" value="C:plasma membrane"/>
    <property type="evidence" value="ECO:0007669"/>
    <property type="project" value="UniProtKB-SubCell"/>
</dbReference>
<dbReference type="EMBL" id="CP036290">
    <property type="protein sequence ID" value="QDU85215.1"/>
    <property type="molecule type" value="Genomic_DNA"/>
</dbReference>
<dbReference type="PANTHER" id="PTHR33909">
    <property type="entry name" value="SEC TRANSLOCON ACCESSORY COMPLEX SUBUNIT YAJC"/>
    <property type="match status" value="1"/>
</dbReference>
<comment type="subcellular location">
    <subcellularLocation>
        <location evidence="1">Cell membrane</location>
        <topology evidence="1">Single-pass membrane protein</topology>
    </subcellularLocation>
</comment>
<dbReference type="PANTHER" id="PTHR33909:SF1">
    <property type="entry name" value="SEC TRANSLOCON ACCESSORY COMPLEX SUBUNIT YAJC"/>
    <property type="match status" value="1"/>
</dbReference>
<keyword evidence="14" id="KW-1185">Reference proteome</keyword>
<accession>A0A518D1A8</accession>
<protein>
    <recommendedName>
        <fullName evidence="3">Sec translocon accessory complex subunit YajC</fullName>
    </recommendedName>
</protein>
<keyword evidence="6 12" id="KW-0812">Transmembrane</keyword>
<keyword evidence="4" id="KW-0813">Transport</keyword>
<sequence>MLQAPLLQAPTFLAATPTPAVLVPTDAATASRVQDPAPTETTAAPAAEEGAPVGEPEGLNPIFLVVMMVAIFWFVVFAPERKNRKRQKEMLDALTKGDKVMTTSGLLGTIVQVMDDVVVLQVDEGVRLKFTRAAVQTKIEPKEDGEKAAK</sequence>
<evidence type="ECO:0000256" key="8">
    <source>
        <dbReference type="ARBA" id="ARBA00022989"/>
    </source>
</evidence>
<gene>
    <name evidence="13" type="ORF">Pla163_23430</name>
</gene>
<reference evidence="13 14" key="1">
    <citation type="submission" date="2019-02" db="EMBL/GenBank/DDBJ databases">
        <title>Deep-cultivation of Planctomycetes and their phenomic and genomic characterization uncovers novel biology.</title>
        <authorList>
            <person name="Wiegand S."/>
            <person name="Jogler M."/>
            <person name="Boedeker C."/>
            <person name="Pinto D."/>
            <person name="Vollmers J."/>
            <person name="Rivas-Marin E."/>
            <person name="Kohn T."/>
            <person name="Peeters S.H."/>
            <person name="Heuer A."/>
            <person name="Rast P."/>
            <person name="Oberbeckmann S."/>
            <person name="Bunk B."/>
            <person name="Jeske O."/>
            <person name="Meyerdierks A."/>
            <person name="Storesund J.E."/>
            <person name="Kallscheuer N."/>
            <person name="Luecker S."/>
            <person name="Lage O.M."/>
            <person name="Pohl T."/>
            <person name="Merkel B.J."/>
            <person name="Hornburger P."/>
            <person name="Mueller R.-W."/>
            <person name="Bruemmer F."/>
            <person name="Labrenz M."/>
            <person name="Spormann A.M."/>
            <person name="Op den Camp H."/>
            <person name="Overmann J."/>
            <person name="Amann R."/>
            <person name="Jetten M.S.M."/>
            <person name="Mascher T."/>
            <person name="Medema M.H."/>
            <person name="Devos D.P."/>
            <person name="Kaster A.-K."/>
            <person name="Ovreas L."/>
            <person name="Rohde M."/>
            <person name="Galperin M.Y."/>
            <person name="Jogler C."/>
        </authorList>
    </citation>
    <scope>NUCLEOTIDE SEQUENCE [LARGE SCALE GENOMIC DNA]</scope>
    <source>
        <strain evidence="13 14">Pla163</strain>
    </source>
</reference>
<evidence type="ECO:0000256" key="4">
    <source>
        <dbReference type="ARBA" id="ARBA00022448"/>
    </source>
</evidence>
<keyword evidence="10 12" id="KW-0472">Membrane</keyword>
<dbReference type="NCBIfam" id="TIGR00739">
    <property type="entry name" value="yajC"/>
    <property type="match status" value="1"/>
</dbReference>
<evidence type="ECO:0000256" key="5">
    <source>
        <dbReference type="ARBA" id="ARBA00022475"/>
    </source>
</evidence>
<keyword evidence="8 12" id="KW-1133">Transmembrane helix</keyword>
<evidence type="ECO:0000256" key="2">
    <source>
        <dbReference type="ARBA" id="ARBA00006742"/>
    </source>
</evidence>
<evidence type="ECO:0000256" key="11">
    <source>
        <dbReference type="SAM" id="MobiDB-lite"/>
    </source>
</evidence>
<evidence type="ECO:0000256" key="1">
    <source>
        <dbReference type="ARBA" id="ARBA00004162"/>
    </source>
</evidence>
<evidence type="ECO:0000256" key="12">
    <source>
        <dbReference type="SAM" id="Phobius"/>
    </source>
</evidence>
<keyword evidence="9" id="KW-0811">Translocation</keyword>
<dbReference type="OrthoDB" id="9800132at2"/>
<evidence type="ECO:0000256" key="10">
    <source>
        <dbReference type="ARBA" id="ARBA00023136"/>
    </source>
</evidence>
<evidence type="ECO:0000313" key="14">
    <source>
        <dbReference type="Proteomes" id="UP000319342"/>
    </source>
</evidence>
<feature type="transmembrane region" description="Helical" evidence="12">
    <location>
        <begin position="58"/>
        <end position="78"/>
    </location>
</feature>
<comment type="similarity">
    <text evidence="2">Belongs to the YajC family.</text>
</comment>
<dbReference type="PRINTS" id="PR01853">
    <property type="entry name" value="YAJCTRNLCASE"/>
</dbReference>
<evidence type="ECO:0000313" key="13">
    <source>
        <dbReference type="EMBL" id="QDU85215.1"/>
    </source>
</evidence>
<evidence type="ECO:0000256" key="7">
    <source>
        <dbReference type="ARBA" id="ARBA00022927"/>
    </source>
</evidence>